<evidence type="ECO:0000256" key="9">
    <source>
        <dbReference type="SAM" id="Coils"/>
    </source>
</evidence>
<evidence type="ECO:0000256" key="8">
    <source>
        <dbReference type="RuleBase" id="RU000644"/>
    </source>
</evidence>
<comment type="function">
    <text evidence="7 8">One of the essential components for the initiation of protein synthesis. Protects formylmethionyl-tRNA from spontaneous hydrolysis and promotes its binding to the 30S ribosomal subunits. Also involved in the hydrolysis of GTP during the formation of the 70S ribosomal complex.</text>
</comment>
<comment type="caution">
    <text evidence="11">The sequence shown here is derived from an EMBL/GenBank/DDBJ whole genome shotgun (WGS) entry which is preliminary data.</text>
</comment>
<dbReference type="GO" id="GO:0003924">
    <property type="term" value="F:GTPase activity"/>
    <property type="evidence" value="ECO:0007669"/>
    <property type="project" value="UniProtKB-UniRule"/>
</dbReference>
<feature type="binding site" evidence="7">
    <location>
        <begin position="278"/>
        <end position="281"/>
    </location>
    <ligand>
        <name>GTP</name>
        <dbReference type="ChEBI" id="CHEBI:37565"/>
    </ligand>
</feature>
<keyword evidence="9" id="KW-0175">Coiled coil</keyword>
<dbReference type="Pfam" id="PF22042">
    <property type="entry name" value="EF-G_D2"/>
    <property type="match status" value="1"/>
</dbReference>
<keyword evidence="3 7" id="KW-0396">Initiation factor</keyword>
<dbReference type="Proteomes" id="UP000176413">
    <property type="component" value="Unassembled WGS sequence"/>
</dbReference>
<evidence type="ECO:0000259" key="10">
    <source>
        <dbReference type="PROSITE" id="PS51722"/>
    </source>
</evidence>
<dbReference type="InterPro" id="IPR000178">
    <property type="entry name" value="TF_IF2_bacterial-like"/>
</dbReference>
<feature type="domain" description="Tr-type G" evidence="10">
    <location>
        <begin position="163"/>
        <end position="338"/>
    </location>
</feature>
<dbReference type="GO" id="GO:0005737">
    <property type="term" value="C:cytoplasm"/>
    <property type="evidence" value="ECO:0007669"/>
    <property type="project" value="UniProtKB-SubCell"/>
</dbReference>
<dbReference type="InterPro" id="IPR027417">
    <property type="entry name" value="P-loop_NTPase"/>
</dbReference>
<dbReference type="NCBIfam" id="TIGR00231">
    <property type="entry name" value="small_GTP"/>
    <property type="match status" value="1"/>
</dbReference>
<dbReference type="FunFam" id="3.40.50.10050:FF:000001">
    <property type="entry name" value="Translation initiation factor IF-2"/>
    <property type="match status" value="1"/>
</dbReference>
<evidence type="ECO:0000256" key="6">
    <source>
        <dbReference type="ARBA" id="ARBA00023134"/>
    </source>
</evidence>
<feature type="binding site" evidence="7">
    <location>
        <begin position="172"/>
        <end position="179"/>
    </location>
    <ligand>
        <name>GTP</name>
        <dbReference type="ChEBI" id="CHEBI:37565"/>
    </ligand>
</feature>
<dbReference type="FunFam" id="3.40.50.300:FF:000019">
    <property type="entry name" value="Translation initiation factor IF-2"/>
    <property type="match status" value="1"/>
</dbReference>
<dbReference type="NCBIfam" id="TIGR00487">
    <property type="entry name" value="IF-2"/>
    <property type="match status" value="1"/>
</dbReference>
<organism evidence="11 12">
    <name type="scientific">Candidatus Magasanikbacteria bacterium RIFCSPHIGHO2_02_FULL_45_10</name>
    <dbReference type="NCBI Taxonomy" id="1798679"/>
    <lineage>
        <taxon>Bacteria</taxon>
        <taxon>Candidatus Magasanikiibacteriota</taxon>
    </lineage>
</organism>
<dbReference type="InterPro" id="IPR006847">
    <property type="entry name" value="IF2_N"/>
</dbReference>
<dbReference type="SUPFAM" id="SSF52156">
    <property type="entry name" value="Initiation factor IF2/eIF5b, domain 3"/>
    <property type="match status" value="1"/>
</dbReference>
<dbReference type="GO" id="GO:0003743">
    <property type="term" value="F:translation initiation factor activity"/>
    <property type="evidence" value="ECO:0007669"/>
    <property type="project" value="UniProtKB-UniRule"/>
</dbReference>
<dbReference type="InterPro" id="IPR009000">
    <property type="entry name" value="Transl_B-barrel_sf"/>
</dbReference>
<dbReference type="PRINTS" id="PR00315">
    <property type="entry name" value="ELONGATNFCT"/>
</dbReference>
<dbReference type="Gene3D" id="3.40.50.10050">
    <property type="entry name" value="Translation initiation factor IF- 2, domain 3"/>
    <property type="match status" value="1"/>
</dbReference>
<comment type="caution">
    <text evidence="7">Lacks conserved residue(s) required for the propagation of feature annotation.</text>
</comment>
<dbReference type="Pfam" id="PF04760">
    <property type="entry name" value="IF2_N"/>
    <property type="match status" value="1"/>
</dbReference>
<dbReference type="SUPFAM" id="SSF52540">
    <property type="entry name" value="P-loop containing nucleoside triphosphate hydrolases"/>
    <property type="match status" value="1"/>
</dbReference>
<dbReference type="InterPro" id="IPR036925">
    <property type="entry name" value="TIF_IF2_dom3_sf"/>
</dbReference>
<evidence type="ECO:0000256" key="1">
    <source>
        <dbReference type="ARBA" id="ARBA00007733"/>
    </source>
</evidence>
<dbReference type="Pfam" id="PF00009">
    <property type="entry name" value="GTP_EFTU"/>
    <property type="match status" value="1"/>
</dbReference>
<proteinExistence type="inferred from homology"/>
<dbReference type="InterPro" id="IPR005225">
    <property type="entry name" value="Small_GTP-bd"/>
</dbReference>
<gene>
    <name evidence="7" type="primary">infB</name>
    <name evidence="11" type="ORF">A3D53_03240</name>
</gene>
<dbReference type="CDD" id="cd03702">
    <property type="entry name" value="IF2_mtIF2_II"/>
    <property type="match status" value="1"/>
</dbReference>
<dbReference type="Pfam" id="PF11987">
    <property type="entry name" value="IF-2"/>
    <property type="match status" value="1"/>
</dbReference>
<dbReference type="Gene3D" id="3.40.50.300">
    <property type="entry name" value="P-loop containing nucleotide triphosphate hydrolases"/>
    <property type="match status" value="1"/>
</dbReference>
<dbReference type="GO" id="GO:0005525">
    <property type="term" value="F:GTP binding"/>
    <property type="evidence" value="ECO:0007669"/>
    <property type="project" value="UniProtKB-KW"/>
</dbReference>
<evidence type="ECO:0000256" key="7">
    <source>
        <dbReference type="HAMAP-Rule" id="MF_00100"/>
    </source>
</evidence>
<dbReference type="EMBL" id="MFQA01000022">
    <property type="protein sequence ID" value="OGH68982.1"/>
    <property type="molecule type" value="Genomic_DNA"/>
</dbReference>
<reference evidence="11 12" key="1">
    <citation type="journal article" date="2016" name="Nat. Commun.">
        <title>Thousands of microbial genomes shed light on interconnected biogeochemical processes in an aquifer system.</title>
        <authorList>
            <person name="Anantharaman K."/>
            <person name="Brown C.T."/>
            <person name="Hug L.A."/>
            <person name="Sharon I."/>
            <person name="Castelle C.J."/>
            <person name="Probst A.J."/>
            <person name="Thomas B.C."/>
            <person name="Singh A."/>
            <person name="Wilkins M.J."/>
            <person name="Karaoz U."/>
            <person name="Brodie E.L."/>
            <person name="Williams K.H."/>
            <person name="Hubbard S.S."/>
            <person name="Banfield J.F."/>
        </authorList>
    </citation>
    <scope>NUCLEOTIDE SEQUENCE [LARGE SCALE GENOMIC DNA]</scope>
</reference>
<evidence type="ECO:0000256" key="3">
    <source>
        <dbReference type="ARBA" id="ARBA00022540"/>
    </source>
</evidence>
<keyword evidence="6 7" id="KW-0342">GTP-binding</keyword>
<evidence type="ECO:0000256" key="5">
    <source>
        <dbReference type="ARBA" id="ARBA00022917"/>
    </source>
</evidence>
<keyword evidence="5 7" id="KW-0648">Protein biosynthesis</keyword>
<dbReference type="AlphaFoldDB" id="A0A1F6MBD5"/>
<dbReference type="InterPro" id="IPR044145">
    <property type="entry name" value="IF2_II"/>
</dbReference>
<protein>
    <recommendedName>
        <fullName evidence="2 7">Translation initiation factor IF-2</fullName>
    </recommendedName>
</protein>
<comment type="subcellular location">
    <subcellularLocation>
        <location evidence="7">Cytoplasm</location>
    </subcellularLocation>
</comment>
<keyword evidence="7" id="KW-0963">Cytoplasm</keyword>
<feature type="binding site" evidence="7">
    <location>
        <begin position="224"/>
        <end position="228"/>
    </location>
    <ligand>
        <name>GTP</name>
        <dbReference type="ChEBI" id="CHEBI:37565"/>
    </ligand>
</feature>
<dbReference type="InterPro" id="IPR023115">
    <property type="entry name" value="TIF_IF2_dom3"/>
</dbReference>
<keyword evidence="4 7" id="KW-0547">Nucleotide-binding</keyword>
<evidence type="ECO:0000256" key="2">
    <source>
        <dbReference type="ARBA" id="ARBA00020675"/>
    </source>
</evidence>
<dbReference type="InterPro" id="IPR053905">
    <property type="entry name" value="EF-G-like_DII"/>
</dbReference>
<accession>A0A1F6MBD5</accession>
<sequence>MNVSELARQLKIHPAKLLQILPEFGFDIGARAVKIDDRVAQQIQRDWKRIKFMMERREQEEKDKQKELEKEMRRTTGAKVKLPRVLTVREFSERLQLPVNKVIVELMKNGILAAQNENIDHDTAMIIAQELGFTVEEEKANEQVTETKHVESLEAALSEAGVHRPPVVVVMGHVDHGKTRLLDAIRHTDVMGGEAGGITQHIGAYQVIWTNPKSKEKSPLTFIDTPGHEAFTVMRSRGAKVADIAILVVAADDSVKPQTVEAINIIKAAKLPFIVAINKIDKPGADPQRVRTDLGKYNVLPEEWGGDVPVVEISAKENKNISSLLDTILLLAEVHADEIKANAARAAAGTVIEAHVDKGAGPVATILVQTGTLRINDPLVINGEIYGKVRALKNHRGELIDLAPPSTPARILGFKIAPQVGDVLDVGKAGVSEQVDVRNKKSAQTGAEKVTITKAEDEDEDTKKKSLNIVIKADTLGSLEAIIGSLENMKYEEVGIKIIGKGLGNITADDVTRAQTAQGMLFGFNVGTTPQSLEILQSSGVQFLQYDVIYDLLDKVKDELEKLLSTEVVTTELGIFKVVAVFRTEKNMMIVGGRVESGKLIKGCKARVKRAGEIIGLGKISQLQSGKQSMNEIPQGNECGLQFEGKMKLEKEDVLEAYKEERKIKKLVSQ</sequence>
<evidence type="ECO:0000313" key="12">
    <source>
        <dbReference type="Proteomes" id="UP000176413"/>
    </source>
</evidence>
<dbReference type="InterPro" id="IPR000795">
    <property type="entry name" value="T_Tr_GTP-bd_dom"/>
</dbReference>
<evidence type="ECO:0000256" key="4">
    <source>
        <dbReference type="ARBA" id="ARBA00022741"/>
    </source>
</evidence>
<name>A0A1F6MBD5_9BACT</name>
<dbReference type="Gene3D" id="2.40.30.10">
    <property type="entry name" value="Translation factors"/>
    <property type="match status" value="2"/>
</dbReference>
<feature type="coiled-coil region" evidence="9">
    <location>
        <begin position="50"/>
        <end position="78"/>
    </location>
</feature>
<dbReference type="PANTHER" id="PTHR43381:SF4">
    <property type="entry name" value="EUKARYOTIC TRANSLATION INITIATION FACTOR 5B"/>
    <property type="match status" value="1"/>
</dbReference>
<dbReference type="CDD" id="cd01887">
    <property type="entry name" value="IF2_eIF5B"/>
    <property type="match status" value="1"/>
</dbReference>
<dbReference type="HAMAP" id="MF_00100_B">
    <property type="entry name" value="IF_2_B"/>
    <property type="match status" value="1"/>
</dbReference>
<dbReference type="PANTHER" id="PTHR43381">
    <property type="entry name" value="TRANSLATION INITIATION FACTOR IF-2-RELATED"/>
    <property type="match status" value="1"/>
</dbReference>
<evidence type="ECO:0000313" key="11">
    <source>
        <dbReference type="EMBL" id="OGH68982.1"/>
    </source>
</evidence>
<dbReference type="PROSITE" id="PS51722">
    <property type="entry name" value="G_TR_2"/>
    <property type="match status" value="1"/>
</dbReference>
<dbReference type="InterPro" id="IPR015760">
    <property type="entry name" value="TIF_IF2"/>
</dbReference>
<dbReference type="SUPFAM" id="SSF50447">
    <property type="entry name" value="Translation proteins"/>
    <property type="match status" value="2"/>
</dbReference>
<comment type="similarity">
    <text evidence="1 7 8">Belongs to the TRAFAC class translation factor GTPase superfamily. Classic translation factor GTPase family. IF-2 subfamily.</text>
</comment>